<proteinExistence type="predicted"/>
<protein>
    <submittedName>
        <fullName evidence="1">Uncharacterized protein</fullName>
    </submittedName>
</protein>
<sequence length="81" mass="8842">MIQRPASGTFDLELGKLTHAGEKSFAISTSAFFQHLQIPFANCFIQVTKSPELVGALCFLAGIKKPALWPAFSSKLPKAKY</sequence>
<comment type="caution">
    <text evidence="1">The sequence shown here is derived from an EMBL/GenBank/DDBJ whole genome shotgun (WGS) entry which is preliminary data.</text>
</comment>
<evidence type="ECO:0000313" key="1">
    <source>
        <dbReference type="EMBL" id="MDI2590008.1"/>
    </source>
</evidence>
<reference evidence="1 2" key="1">
    <citation type="submission" date="2023-02" db="EMBL/GenBank/DDBJ databases">
        <title>Pseudomonas chrutzelriedensis sp. nov., a potently antifungal strain isolated from moss.</title>
        <authorList>
            <person name="Schnyder A."/>
            <person name="Kalawong R."/>
            <person name="Eberl L."/>
            <person name="Agnoli K."/>
        </authorList>
    </citation>
    <scope>NUCLEOTIDE SEQUENCE [LARGE SCALE GENOMIC DNA]</scope>
    <source>
        <strain evidence="1 2">681</strain>
    </source>
</reference>
<organism evidence="1 2">
    <name type="scientific">Pseudomonas fungipugnans</name>
    <dbReference type="NCBI Taxonomy" id="3024217"/>
    <lineage>
        <taxon>Bacteria</taxon>
        <taxon>Pseudomonadati</taxon>
        <taxon>Pseudomonadota</taxon>
        <taxon>Gammaproteobacteria</taxon>
        <taxon>Pseudomonadales</taxon>
        <taxon>Pseudomonadaceae</taxon>
        <taxon>Pseudomonas</taxon>
    </lineage>
</organism>
<evidence type="ECO:0000313" key="2">
    <source>
        <dbReference type="Proteomes" id="UP001159100"/>
    </source>
</evidence>
<name>A0ABT6QGS2_9PSED</name>
<gene>
    <name evidence="1" type="ORF">POF45_00995</name>
</gene>
<accession>A0ABT6QGS2</accession>
<keyword evidence="2" id="KW-1185">Reference proteome</keyword>
<dbReference type="Proteomes" id="UP001159100">
    <property type="component" value="Unassembled WGS sequence"/>
</dbReference>
<dbReference type="EMBL" id="JARBWL010000001">
    <property type="protein sequence ID" value="MDI2590008.1"/>
    <property type="molecule type" value="Genomic_DNA"/>
</dbReference>
<dbReference type="RefSeq" id="WP_282316044.1">
    <property type="nucleotide sequence ID" value="NZ_JARBWL010000001.1"/>
</dbReference>